<organism evidence="2 3">
    <name type="scientific">Candidatus Thiothrix singaporensis</name>
    <dbReference type="NCBI Taxonomy" id="2799669"/>
    <lineage>
        <taxon>Bacteria</taxon>
        <taxon>Pseudomonadati</taxon>
        <taxon>Pseudomonadota</taxon>
        <taxon>Gammaproteobacteria</taxon>
        <taxon>Thiotrichales</taxon>
        <taxon>Thiotrichaceae</taxon>
        <taxon>Thiothrix</taxon>
    </lineage>
</organism>
<accession>A0A7L6AV27</accession>
<reference evidence="2" key="1">
    <citation type="submission" date="2020-06" db="EMBL/GenBank/DDBJ databases">
        <title>Analysis procedures for assessing recovery of high quality, complete, closed genomes from Nanopore long read metagenome sequencing.</title>
        <authorList>
            <person name="Bessarab I."/>
            <person name="Arumugam K."/>
            <person name="Haryono M."/>
            <person name="Liu X."/>
            <person name="Roy S."/>
            <person name="Zuniga-Montanez R.E."/>
            <person name="Qiu G."/>
            <person name="Drautz-Moses D.I."/>
            <person name="Law Y.Y."/>
            <person name="Wuertz S."/>
            <person name="Lauro F.M."/>
            <person name="Huson D.H."/>
            <person name="Williams R.B."/>
        </authorList>
    </citation>
    <scope>NUCLEOTIDE SEQUENCE [LARGE SCALE GENOMIC DNA]</scope>
    <source>
        <strain evidence="2">SSD2</strain>
    </source>
</reference>
<keyword evidence="3" id="KW-1185">Reference proteome</keyword>
<dbReference type="KEGG" id="this:HZT40_16540"/>
<evidence type="ECO:0000313" key="2">
    <source>
        <dbReference type="EMBL" id="QLQ32933.1"/>
    </source>
</evidence>
<feature type="transmembrane region" description="Helical" evidence="1">
    <location>
        <begin position="20"/>
        <end position="40"/>
    </location>
</feature>
<dbReference type="AlphaFoldDB" id="A0A7L6AV27"/>
<dbReference type="EMBL" id="CP059265">
    <property type="protein sequence ID" value="QLQ32933.1"/>
    <property type="molecule type" value="Genomic_DNA"/>
</dbReference>
<evidence type="ECO:0000256" key="1">
    <source>
        <dbReference type="SAM" id="Phobius"/>
    </source>
</evidence>
<evidence type="ECO:0000313" key="3">
    <source>
        <dbReference type="Proteomes" id="UP000510621"/>
    </source>
</evidence>
<dbReference type="Proteomes" id="UP000510621">
    <property type="component" value="Chromosome"/>
</dbReference>
<name>A0A7L6AV27_9GAMM</name>
<gene>
    <name evidence="2" type="ORF">HZT40_16540</name>
</gene>
<proteinExistence type="predicted"/>
<protein>
    <submittedName>
        <fullName evidence="2">Uncharacterized protein</fullName>
    </submittedName>
</protein>
<sequence>MATNKEPYEQNYYPPVPTPFTLYTRCSVFWQFFRFIALNIKMMKVVMRSKH</sequence>
<keyword evidence="1" id="KW-1133">Transmembrane helix</keyword>
<keyword evidence="1" id="KW-0472">Membrane</keyword>
<keyword evidence="1" id="KW-0812">Transmembrane</keyword>